<proteinExistence type="predicted"/>
<keyword evidence="2" id="KW-1185">Reference proteome</keyword>
<dbReference type="Proteomes" id="UP000887578">
    <property type="component" value="Unplaced"/>
</dbReference>
<feature type="region of interest" description="Disordered" evidence="1">
    <location>
        <begin position="53"/>
        <end position="95"/>
    </location>
</feature>
<reference evidence="3" key="1">
    <citation type="submission" date="2022-11" db="UniProtKB">
        <authorList>
            <consortium name="WormBaseParasite"/>
        </authorList>
    </citation>
    <scope>IDENTIFICATION</scope>
</reference>
<name>A0A914Q2U7_9BILA</name>
<organism evidence="2 3">
    <name type="scientific">Panagrolaimus davidi</name>
    <dbReference type="NCBI Taxonomy" id="227884"/>
    <lineage>
        <taxon>Eukaryota</taxon>
        <taxon>Metazoa</taxon>
        <taxon>Ecdysozoa</taxon>
        <taxon>Nematoda</taxon>
        <taxon>Chromadorea</taxon>
        <taxon>Rhabditida</taxon>
        <taxon>Tylenchina</taxon>
        <taxon>Panagrolaimomorpha</taxon>
        <taxon>Panagrolaimoidea</taxon>
        <taxon>Panagrolaimidae</taxon>
        <taxon>Panagrolaimus</taxon>
    </lineage>
</organism>
<evidence type="ECO:0000256" key="1">
    <source>
        <dbReference type="SAM" id="MobiDB-lite"/>
    </source>
</evidence>
<dbReference type="AlphaFoldDB" id="A0A914Q2U7"/>
<protein>
    <submittedName>
        <fullName evidence="3">Uncharacterized protein</fullName>
    </submittedName>
</protein>
<sequence>MRRYSVLNRRQDCTWIRRQMPIVFAEFSLKERKKLSYPITAIEDAYKMDPDGFKNTAALDTGMEEEPTHDSVTRASKKNRKKQSGGKKKRSKKRG</sequence>
<accession>A0A914Q2U7</accession>
<feature type="compositionally biased region" description="Basic residues" evidence="1">
    <location>
        <begin position="75"/>
        <end position="95"/>
    </location>
</feature>
<evidence type="ECO:0000313" key="3">
    <source>
        <dbReference type="WBParaSite" id="PDA_v2.g23200.t1"/>
    </source>
</evidence>
<evidence type="ECO:0000313" key="2">
    <source>
        <dbReference type="Proteomes" id="UP000887578"/>
    </source>
</evidence>
<dbReference type="WBParaSite" id="PDA_v2.g23200.t1">
    <property type="protein sequence ID" value="PDA_v2.g23200.t1"/>
    <property type="gene ID" value="PDA_v2.g23200"/>
</dbReference>